<dbReference type="Gene3D" id="3.10.100.10">
    <property type="entry name" value="Mannose-Binding Protein A, subunit A"/>
    <property type="match status" value="1"/>
</dbReference>
<evidence type="ECO:0008006" key="5">
    <source>
        <dbReference type="Google" id="ProtNLM"/>
    </source>
</evidence>
<dbReference type="InterPro" id="IPR003367">
    <property type="entry name" value="Thrombospondin_3-like_rpt"/>
</dbReference>
<evidence type="ECO:0000256" key="1">
    <source>
        <dbReference type="ARBA" id="ARBA00022729"/>
    </source>
</evidence>
<dbReference type="Gene3D" id="4.10.1080.10">
    <property type="entry name" value="TSP type-3 repeat"/>
    <property type="match status" value="1"/>
</dbReference>
<name>A0A5S9N7R5_9GAMM</name>
<dbReference type="PANTHER" id="PTHR10199">
    <property type="entry name" value="THROMBOSPONDIN"/>
    <property type="match status" value="1"/>
</dbReference>
<reference evidence="3 4" key="1">
    <citation type="submission" date="2019-11" db="EMBL/GenBank/DDBJ databases">
        <authorList>
            <person name="Holert J."/>
        </authorList>
    </citation>
    <scope>NUCLEOTIDE SEQUENCE [LARGE SCALE GENOMIC DNA]</scope>
    <source>
        <strain evidence="3">SB11_3</strain>
    </source>
</reference>
<dbReference type="Pfam" id="PF02412">
    <property type="entry name" value="TSP_3"/>
    <property type="match status" value="2"/>
</dbReference>
<dbReference type="PANTHER" id="PTHR10199:SF110">
    <property type="entry name" value="TSP C-TERMINAL DOMAIN-CONTAINING PROTEIN"/>
    <property type="match status" value="1"/>
</dbReference>
<keyword evidence="1" id="KW-0732">Signal</keyword>
<dbReference type="InterPro" id="IPR028974">
    <property type="entry name" value="TSP_type-3_rpt"/>
</dbReference>
<dbReference type="AlphaFoldDB" id="A0A5S9N7R5"/>
<dbReference type="GO" id="GO:0007155">
    <property type="term" value="P:cell adhesion"/>
    <property type="evidence" value="ECO:0007669"/>
    <property type="project" value="InterPro"/>
</dbReference>
<keyword evidence="2" id="KW-0106">Calcium</keyword>
<gene>
    <name evidence="3" type="ORF">OPDIPICF_00749</name>
</gene>
<evidence type="ECO:0000256" key="2">
    <source>
        <dbReference type="ARBA" id="ARBA00022837"/>
    </source>
</evidence>
<dbReference type="PROSITE" id="PS51234">
    <property type="entry name" value="TSP3"/>
    <property type="match status" value="1"/>
</dbReference>
<dbReference type="SUPFAM" id="SSF103647">
    <property type="entry name" value="TSP type-3 repeat"/>
    <property type="match status" value="1"/>
</dbReference>
<dbReference type="GO" id="GO:0005509">
    <property type="term" value="F:calcium ion binding"/>
    <property type="evidence" value="ECO:0007669"/>
    <property type="project" value="InterPro"/>
</dbReference>
<sequence length="1177" mass="128234">MTGAATRFNSGNPMTSWQKTLLATAIITTTACAPKDLPATQPPTGGGGTDDSSAYGFVIDGYLQDATVCVDTNENIACDADEARQLTDNQGRFLKQSVIDQALLAQAKANTTRDLDDNGLVQQDFVLMAPANHNGLITPLTTLLAININNGLSVSEARQALQTSLGYSADRLLADYIDDQDSDIALLAKTLVLTVQASAAEGMNLSPNVTAQKGYIEQKAWEKIDSIALTALKQAKVDNPTADATALSTAWLAAVPAVMFSATDLPVTDSDNDTIADSADNCPNIANTDQLNTDGDTQGNACDTDDDNDTVLDTADNCPLIENTDQADTDNDGIGSACDTSEATSDAFVKISITGQELANDATDYACVRQIKDADGNALASADQNTWMLLIPADKTFADLGYTPAGHQSTDLFWSYTWEPDASYPTRFKEANGLQRQYSDDDMAQHMLTLLNDMNYCGFADWTSPTVAMMETLNTSPLADNAAVKSIDTDVFKHHNALATQANARAETSDYLLKPYYWTNTRIVDTDGEIQTGFYDFVKYLHPTAAQISGDEFTETPGAAPYFALRAVRNDRFRRVANNGSEVTDSSAAWSCIIDSNAAGRTHWTKVIDNPTSDAYFTKAAANTHADTLNQQNLCGFSDWRLPTAEEFALLKPISSDYYFAGAKATDDLFFWLNVTDDQDDLMQLWRHSDSLSDSYGYPNRVRYAVYLRDDVAAGNHFDTTVLAASNVLDMADATAASIDAVTVNTSADTADNIGAAFDQTGELEALLTTLGEQLSNTQVQLTLAQNQYDVLHDSEKYAAREFALEDEQIRYSDLITDRNDRTTQTVNEWTALLTQYDNLSAATDLQKAIVLTRATAAADNISTLLATLGADYNSQRIALDTANTQRKVELATLPTPIIPLPGDYLKIDATGAELAITVTVEQGWRCVKQAVETTNFRTTTLWTMLVSDDIGLAKETVAESRRDTLNTEVLCGASNWALPTVEQLQALRAQDVDGQAEQTLDSAVFVNHASAQETTPWYWTSSSYDAFRYANSDNPENTEYRYSFSNYDDAMARFVSISTEYIGNDGSCGDSKVPYDGQCFERKDTELTWDAAKAACEDESASLMSKDAYDEATFSQLSNVLELDGNANYWLLEEDSYPNYAISLRETSTGWSPDFGSKTKSTLQAYICQSTKPSGE</sequence>
<dbReference type="PROSITE" id="PS51257">
    <property type="entry name" value="PROKAR_LIPOPROTEIN"/>
    <property type="match status" value="1"/>
</dbReference>
<dbReference type="InterPro" id="IPR016187">
    <property type="entry name" value="CTDL_fold"/>
</dbReference>
<dbReference type="Proteomes" id="UP000441399">
    <property type="component" value="Unassembled WGS sequence"/>
</dbReference>
<dbReference type="SUPFAM" id="SSF56436">
    <property type="entry name" value="C-type lectin-like"/>
    <property type="match status" value="1"/>
</dbReference>
<dbReference type="EMBL" id="CACSIO010000001">
    <property type="protein sequence ID" value="CAA0084926.1"/>
    <property type="molecule type" value="Genomic_DNA"/>
</dbReference>
<protein>
    <recommendedName>
        <fullName evidence="5">Alpha-agarase</fullName>
    </recommendedName>
</protein>
<evidence type="ECO:0000313" key="4">
    <source>
        <dbReference type="Proteomes" id="UP000441399"/>
    </source>
</evidence>
<proteinExistence type="predicted"/>
<evidence type="ECO:0000313" key="3">
    <source>
        <dbReference type="EMBL" id="CAA0084926.1"/>
    </source>
</evidence>
<dbReference type="InterPro" id="IPR017897">
    <property type="entry name" value="Thrombospondin_3_rpt"/>
</dbReference>
<keyword evidence="4" id="KW-1185">Reference proteome</keyword>
<organism evidence="3 4">
    <name type="scientific">BD1-7 clade bacterium</name>
    <dbReference type="NCBI Taxonomy" id="2029982"/>
    <lineage>
        <taxon>Bacteria</taxon>
        <taxon>Pseudomonadati</taxon>
        <taxon>Pseudomonadota</taxon>
        <taxon>Gammaproteobacteria</taxon>
        <taxon>Cellvibrionales</taxon>
        <taxon>Spongiibacteraceae</taxon>
        <taxon>BD1-7 clade</taxon>
    </lineage>
</organism>
<dbReference type="InterPro" id="IPR016186">
    <property type="entry name" value="C-type_lectin-like/link_sf"/>
</dbReference>
<accession>A0A5S9N7R5</accession>